<sequence>MPLFGRTRRKNAAKGSGAQSADDALRDALGRVLEPHGGDDAVRYVLTGEGADVLARLPRTSFHRFPHLAGSDAEQVCAGLAGDPGVLRRFGRVLDAVAGHGRWGFVLGELGGERWPELVLWFATEAAGTTRPLPLGFDDLVAAAAADGRTRADLLACMFDVGDYATYRSGRDWYVRLAPLPGLVDALREHEPLVQAAVTSGSVVRRECVLALLGSAVDDAGLVPFAPATVAAATGSSGQVRDAARPLLVRLGDAAVEPLREVATGGNPEQRRNALTLLGARPDQREWAVSTAAADRAASVRTVAAQLAAAAAADDADGQEEPLPDLPAVSWAVPAEDAQRIAERVVPAIDAHATSFNRHVARMTEFQRSRGLPVREQRPRPMLGRRGVTDLVGMLRSDDAPEVFEPAATLHHFSAGLGTAAASTDLGAVAAVKLMVFLGFFGGSRYRLEHGSVLADVHRRTPGTDLLTVQALLDAAGVDGREVLWSAYARRWSPLARDWPDEDVAPFVRRNLDWILAETDRTRAVWEADPAAVYSAVATLETPPRRVVEHFYAAALGTRKTDRGPAQEALARDPGRTARTVAALSDGKSEVRLVAAQWLTRIADPESLPALRAAWRTERQDVVRGALLDALTALGDDAADHLDPATTLRAAEKALAKGLPASVSWLDLDALPEVTWASSGDAVPRVVVGWLCVAAVKARSPEPDAVLRYYASLLETDGRERLAAHLLAAWMREDLRPVPPHEAEQRALQHATSSATWLTRPGQQYEGMTVEQARDALLPGLLPGYLREPAGSATASKGVLAVVAALGGRDVVAPSERYLREWYGQRAAQGKALLAMLAWVDDRSATQLVLSVGSRFRTKSFQDEATRLASELAERRGWTLDELADRTVPAAGFVADGVLELSYGPRTFTARLRPDLTIDLRDPDGAAVRTLPTPRKTDDAEVAAASRKALTAARKELKAVERLQRDRLYEALCTQRSWSAEDWTEHLLQHSVVGALVRRLVWVATDDDGGALTFRPLDDGTLTDADDEPVDLPAGARVRIAHDSLLAPDDVARWTAHLADYEVTPLFEQLGRGVHTADPKARGLGDFEGHVVGSYALRSRATRLGYGRGQTEDAGWFYGYDKRFQTLGIVARVEFTGNFLPEEDRLVALRALTFHRLLPEGREADLTVGDVPAVLVSECWNDARTMAADGPGFDPDWAKKTEY</sequence>
<evidence type="ECO:0000259" key="2">
    <source>
        <dbReference type="Pfam" id="PF13569"/>
    </source>
</evidence>
<dbReference type="OrthoDB" id="9763697at2"/>
<feature type="domain" description="DUF4132" evidence="2">
    <location>
        <begin position="925"/>
        <end position="1106"/>
    </location>
</feature>
<protein>
    <submittedName>
        <fullName evidence="3">HEAT repeat protein</fullName>
    </submittedName>
</protein>
<dbReference type="InterPro" id="IPR011989">
    <property type="entry name" value="ARM-like"/>
</dbReference>
<gene>
    <name evidence="3" type="ORF">CLV34_2086</name>
</gene>
<dbReference type="Gene3D" id="1.25.10.10">
    <property type="entry name" value="Leucine-rich Repeat Variant"/>
    <property type="match status" value="1"/>
</dbReference>
<dbReference type="SUPFAM" id="SSF48371">
    <property type="entry name" value="ARM repeat"/>
    <property type="match status" value="2"/>
</dbReference>
<feature type="region of interest" description="Disordered" evidence="1">
    <location>
        <begin position="1"/>
        <end position="22"/>
    </location>
</feature>
<keyword evidence="4" id="KW-1185">Reference proteome</keyword>
<dbReference type="RefSeq" id="WP_100350194.1">
    <property type="nucleotide sequence ID" value="NZ_PGTZ01000008.1"/>
</dbReference>
<proteinExistence type="predicted"/>
<evidence type="ECO:0000313" key="3">
    <source>
        <dbReference type="EMBL" id="PJI93512.1"/>
    </source>
</evidence>
<accession>A0A2M8WRE4</accession>
<organism evidence="3 4">
    <name type="scientific">Luteimicrobium subarcticum</name>
    <dbReference type="NCBI Taxonomy" id="620910"/>
    <lineage>
        <taxon>Bacteria</taxon>
        <taxon>Bacillati</taxon>
        <taxon>Actinomycetota</taxon>
        <taxon>Actinomycetes</taxon>
        <taxon>Micrococcales</taxon>
        <taxon>Luteimicrobium</taxon>
    </lineage>
</organism>
<dbReference type="InterPro" id="IPR025406">
    <property type="entry name" value="DUF4132"/>
</dbReference>
<dbReference type="AlphaFoldDB" id="A0A2M8WRE4"/>
<feature type="compositionally biased region" description="Basic residues" evidence="1">
    <location>
        <begin position="1"/>
        <end position="12"/>
    </location>
</feature>
<evidence type="ECO:0000256" key="1">
    <source>
        <dbReference type="SAM" id="MobiDB-lite"/>
    </source>
</evidence>
<dbReference type="Pfam" id="PF13569">
    <property type="entry name" value="DUF4132"/>
    <property type="match status" value="1"/>
</dbReference>
<dbReference type="Proteomes" id="UP000231586">
    <property type="component" value="Unassembled WGS sequence"/>
</dbReference>
<reference evidence="3 4" key="1">
    <citation type="submission" date="2017-11" db="EMBL/GenBank/DDBJ databases">
        <title>Genomic Encyclopedia of Archaeal and Bacterial Type Strains, Phase II (KMG-II): From Individual Species to Whole Genera.</title>
        <authorList>
            <person name="Goeker M."/>
        </authorList>
    </citation>
    <scope>NUCLEOTIDE SEQUENCE [LARGE SCALE GENOMIC DNA]</scope>
    <source>
        <strain evidence="3 4">DSM 22413</strain>
    </source>
</reference>
<name>A0A2M8WRE4_9MICO</name>
<comment type="caution">
    <text evidence="3">The sequence shown here is derived from an EMBL/GenBank/DDBJ whole genome shotgun (WGS) entry which is preliminary data.</text>
</comment>
<evidence type="ECO:0000313" key="4">
    <source>
        <dbReference type="Proteomes" id="UP000231586"/>
    </source>
</evidence>
<dbReference type="EMBL" id="PGTZ01000008">
    <property type="protein sequence ID" value="PJI93512.1"/>
    <property type="molecule type" value="Genomic_DNA"/>
</dbReference>
<dbReference type="InterPro" id="IPR016024">
    <property type="entry name" value="ARM-type_fold"/>
</dbReference>